<reference evidence="2 3" key="1">
    <citation type="submission" date="2020-09" db="EMBL/GenBank/DDBJ databases">
        <title>Roseomonas.</title>
        <authorList>
            <person name="Zhu W."/>
        </authorList>
    </citation>
    <scope>NUCLEOTIDE SEQUENCE [LARGE SCALE GENOMIC DNA]</scope>
    <source>
        <strain evidence="2 3">573</strain>
    </source>
</reference>
<keyword evidence="3" id="KW-1185">Reference proteome</keyword>
<dbReference type="EMBL" id="JACTNG010000009">
    <property type="protein sequence ID" value="MBO1080516.1"/>
    <property type="molecule type" value="Genomic_DNA"/>
</dbReference>
<accession>A0ABS3KSU7</accession>
<proteinExistence type="predicted"/>
<dbReference type="RefSeq" id="WP_207418526.1">
    <property type="nucleotide sequence ID" value="NZ_CP061177.1"/>
</dbReference>
<dbReference type="Proteomes" id="UP001518989">
    <property type="component" value="Unassembled WGS sequence"/>
</dbReference>
<gene>
    <name evidence="2" type="ORF">IAI61_15845</name>
</gene>
<protein>
    <submittedName>
        <fullName evidence="2">Uncharacterized protein</fullName>
    </submittedName>
</protein>
<organism evidence="2 3">
    <name type="scientific">Roseomonas haemaphysalidis</name>
    <dbReference type="NCBI Taxonomy" id="2768162"/>
    <lineage>
        <taxon>Bacteria</taxon>
        <taxon>Pseudomonadati</taxon>
        <taxon>Pseudomonadota</taxon>
        <taxon>Alphaproteobacteria</taxon>
        <taxon>Acetobacterales</taxon>
        <taxon>Roseomonadaceae</taxon>
        <taxon>Roseomonas</taxon>
    </lineage>
</organism>
<evidence type="ECO:0000256" key="1">
    <source>
        <dbReference type="SAM" id="MobiDB-lite"/>
    </source>
</evidence>
<feature type="compositionally biased region" description="Basic residues" evidence="1">
    <location>
        <begin position="25"/>
        <end position="34"/>
    </location>
</feature>
<comment type="caution">
    <text evidence="2">The sequence shown here is derived from an EMBL/GenBank/DDBJ whole genome shotgun (WGS) entry which is preliminary data.</text>
</comment>
<evidence type="ECO:0000313" key="3">
    <source>
        <dbReference type="Proteomes" id="UP001518989"/>
    </source>
</evidence>
<feature type="region of interest" description="Disordered" evidence="1">
    <location>
        <begin position="1"/>
        <end position="34"/>
    </location>
</feature>
<name>A0ABS3KSU7_9PROT</name>
<sequence>MGETMGEAWSSFDEDDDEAPGPAMPRRRQQQRRRALAAELRGEFDRRLLSGEDILTLSRAFGIEPWYAQRRAKRVLERSRDRDISPFLNIACEAEEELTPLQYACRLLGPRVRPLRNGYYVLDGQQAGPKEVTRAANRLLRERGQSEIPYPGLTPLYN</sequence>
<evidence type="ECO:0000313" key="2">
    <source>
        <dbReference type="EMBL" id="MBO1080516.1"/>
    </source>
</evidence>